<proteinExistence type="predicted"/>
<keyword evidence="3" id="KW-1185">Reference proteome</keyword>
<feature type="region of interest" description="Disordered" evidence="1">
    <location>
        <begin position="100"/>
        <end position="133"/>
    </location>
</feature>
<dbReference type="RefSeq" id="WP_067010894.1">
    <property type="nucleotide sequence ID" value="NZ_BNDU01000006.1"/>
</dbReference>
<comment type="caution">
    <text evidence="2">The sequence shown here is derived from an EMBL/GenBank/DDBJ whole genome shotgun (WGS) entry which is preliminary data.</text>
</comment>
<dbReference type="Proteomes" id="UP000054241">
    <property type="component" value="Unassembled WGS sequence"/>
</dbReference>
<dbReference type="OrthoDB" id="4303892at2"/>
<reference evidence="2 3" key="1">
    <citation type="submission" date="2015-10" db="EMBL/GenBank/DDBJ databases">
        <title>Draft genome sequence of Streptomyces cellostaticus DSM 40189, type strain for the species Streptomyces cellostaticus.</title>
        <authorList>
            <person name="Ruckert C."/>
            <person name="Winkler A."/>
            <person name="Kalinowski J."/>
            <person name="Kampfer P."/>
            <person name="Glaeser S."/>
        </authorList>
    </citation>
    <scope>NUCLEOTIDE SEQUENCE [LARGE SCALE GENOMIC DNA]</scope>
    <source>
        <strain evidence="2 3">DSM 40189</strain>
    </source>
</reference>
<gene>
    <name evidence="2" type="ORF">AQI88_41385</name>
</gene>
<evidence type="ECO:0000313" key="2">
    <source>
        <dbReference type="EMBL" id="KUM86198.1"/>
    </source>
</evidence>
<dbReference type="AlphaFoldDB" id="A0A124H9V9"/>
<organism evidence="2 3">
    <name type="scientific">Streptomyces cellostaticus</name>
    <dbReference type="NCBI Taxonomy" id="67285"/>
    <lineage>
        <taxon>Bacteria</taxon>
        <taxon>Bacillati</taxon>
        <taxon>Actinomycetota</taxon>
        <taxon>Actinomycetes</taxon>
        <taxon>Kitasatosporales</taxon>
        <taxon>Streptomycetaceae</taxon>
        <taxon>Streptomyces</taxon>
    </lineage>
</organism>
<evidence type="ECO:0000313" key="3">
    <source>
        <dbReference type="Proteomes" id="UP000054241"/>
    </source>
</evidence>
<sequence>MPDYGVVRELIEEGLDDWVPVDRLLGLAEDVAQDRAAGFRDVATDLLRWLLTSGLMAVGDLGGSGFEAWPETGDELLAKAVRVLDGFDWNPQGGAYWLANTPKGDAAASGGEEPRSMSHRSRGGGEQPVRGGK</sequence>
<evidence type="ECO:0000256" key="1">
    <source>
        <dbReference type="SAM" id="MobiDB-lite"/>
    </source>
</evidence>
<dbReference type="EMBL" id="LMWL01000114">
    <property type="protein sequence ID" value="KUM86198.1"/>
    <property type="molecule type" value="Genomic_DNA"/>
</dbReference>
<protein>
    <submittedName>
        <fullName evidence="2">Uncharacterized protein</fullName>
    </submittedName>
</protein>
<dbReference type="STRING" id="67285.AQI88_41385"/>
<name>A0A124H9V9_9ACTN</name>
<accession>A0A124H9V9</accession>